<gene>
    <name evidence="2" type="ORF">Bpfe_026109</name>
</gene>
<sequence length="98" mass="10706">MDRAEEEREVLEPLNPPQPPEPAAITEVGGRFNVQKIEKADEPMILSKRPSVDNSSGANGEPAAKVVVESVNHDPDTIENIDEEFVDLEAGEGRQKNS</sequence>
<protein>
    <submittedName>
        <fullName evidence="2">Solute carrier family 12 member 4-like isoform X3</fullName>
    </submittedName>
</protein>
<dbReference type="Proteomes" id="UP001233172">
    <property type="component" value="Unassembled WGS sequence"/>
</dbReference>
<comment type="caution">
    <text evidence="2">The sequence shown here is derived from an EMBL/GenBank/DDBJ whole genome shotgun (WGS) entry which is preliminary data.</text>
</comment>
<feature type="region of interest" description="Disordered" evidence="1">
    <location>
        <begin position="1"/>
        <end position="24"/>
    </location>
</feature>
<organism evidence="2 3">
    <name type="scientific">Biomphalaria pfeifferi</name>
    <name type="common">Bloodfluke planorb</name>
    <name type="synonym">Freshwater snail</name>
    <dbReference type="NCBI Taxonomy" id="112525"/>
    <lineage>
        <taxon>Eukaryota</taxon>
        <taxon>Metazoa</taxon>
        <taxon>Spiralia</taxon>
        <taxon>Lophotrochozoa</taxon>
        <taxon>Mollusca</taxon>
        <taxon>Gastropoda</taxon>
        <taxon>Heterobranchia</taxon>
        <taxon>Euthyneura</taxon>
        <taxon>Panpulmonata</taxon>
        <taxon>Hygrophila</taxon>
        <taxon>Lymnaeoidea</taxon>
        <taxon>Planorbidae</taxon>
        <taxon>Biomphalaria</taxon>
    </lineage>
</organism>
<feature type="non-terminal residue" evidence="2">
    <location>
        <position position="98"/>
    </location>
</feature>
<evidence type="ECO:0000313" key="3">
    <source>
        <dbReference type="Proteomes" id="UP001233172"/>
    </source>
</evidence>
<reference evidence="2" key="1">
    <citation type="journal article" date="2023" name="PLoS Negl. Trop. Dis.">
        <title>A genome sequence for Biomphalaria pfeifferi, the major vector snail for the human-infecting parasite Schistosoma mansoni.</title>
        <authorList>
            <person name="Bu L."/>
            <person name="Lu L."/>
            <person name="Laidemitt M.R."/>
            <person name="Zhang S.M."/>
            <person name="Mutuku M."/>
            <person name="Mkoji G."/>
            <person name="Steinauer M."/>
            <person name="Loker E.S."/>
        </authorList>
    </citation>
    <scope>NUCLEOTIDE SEQUENCE</scope>
    <source>
        <strain evidence="2">KasaAsao</strain>
    </source>
</reference>
<proteinExistence type="predicted"/>
<evidence type="ECO:0000256" key="1">
    <source>
        <dbReference type="SAM" id="MobiDB-lite"/>
    </source>
</evidence>
<dbReference type="AlphaFoldDB" id="A0AAD8AZ82"/>
<feature type="region of interest" description="Disordered" evidence="1">
    <location>
        <begin position="42"/>
        <end position="62"/>
    </location>
</feature>
<evidence type="ECO:0000313" key="2">
    <source>
        <dbReference type="EMBL" id="KAK0044424.1"/>
    </source>
</evidence>
<reference evidence="2" key="2">
    <citation type="submission" date="2023-04" db="EMBL/GenBank/DDBJ databases">
        <authorList>
            <person name="Bu L."/>
            <person name="Lu L."/>
            <person name="Laidemitt M.R."/>
            <person name="Zhang S.M."/>
            <person name="Mutuku M."/>
            <person name="Mkoji G."/>
            <person name="Steinauer M."/>
            <person name="Loker E.S."/>
        </authorList>
    </citation>
    <scope>NUCLEOTIDE SEQUENCE</scope>
    <source>
        <strain evidence="2">KasaAsao</strain>
        <tissue evidence="2">Whole Snail</tissue>
    </source>
</reference>
<dbReference type="EMBL" id="JASAOG010000198">
    <property type="protein sequence ID" value="KAK0044424.1"/>
    <property type="molecule type" value="Genomic_DNA"/>
</dbReference>
<accession>A0AAD8AZ82</accession>
<keyword evidence="3" id="KW-1185">Reference proteome</keyword>
<name>A0AAD8AZ82_BIOPF</name>